<dbReference type="Proteomes" id="UP000024635">
    <property type="component" value="Unassembled WGS sequence"/>
</dbReference>
<accession>A0A016SG49</accession>
<sequence length="149" mass="16168">MIDIIPLECCFNIIHRNVIDCNSGIRIDKIQWYDQLGRIIDPDYYSESIKPWSECVQPANQQLPLNFTMMMHSLIFLAGVCFTTAVPAPQEISKLGLLNGHMEGDGQQLGLTGPPMGQMGGFNGQTGFSAPSGRGSGQPQMGGAAPQLQ</sequence>
<feature type="region of interest" description="Disordered" evidence="1">
    <location>
        <begin position="120"/>
        <end position="149"/>
    </location>
</feature>
<name>A0A016SG49_9BILA</name>
<evidence type="ECO:0000313" key="3">
    <source>
        <dbReference type="Proteomes" id="UP000024635"/>
    </source>
</evidence>
<dbReference type="EMBL" id="JARK01001569">
    <property type="protein sequence ID" value="EYB89331.1"/>
    <property type="molecule type" value="Genomic_DNA"/>
</dbReference>
<reference evidence="3" key="1">
    <citation type="journal article" date="2015" name="Nat. Genet.">
        <title>The genome and transcriptome of the zoonotic hookworm Ancylostoma ceylanicum identify infection-specific gene families.</title>
        <authorList>
            <person name="Schwarz E.M."/>
            <person name="Hu Y."/>
            <person name="Antoshechkin I."/>
            <person name="Miller M.M."/>
            <person name="Sternberg P.W."/>
            <person name="Aroian R.V."/>
        </authorList>
    </citation>
    <scope>NUCLEOTIDE SEQUENCE</scope>
    <source>
        <strain evidence="3">HY135</strain>
    </source>
</reference>
<proteinExistence type="predicted"/>
<gene>
    <name evidence="2" type="primary">Acey_s0233.g3103</name>
    <name evidence="2" type="ORF">Y032_0233g3103</name>
</gene>
<evidence type="ECO:0000313" key="2">
    <source>
        <dbReference type="EMBL" id="EYB89331.1"/>
    </source>
</evidence>
<comment type="caution">
    <text evidence="2">The sequence shown here is derived from an EMBL/GenBank/DDBJ whole genome shotgun (WGS) entry which is preliminary data.</text>
</comment>
<dbReference type="OrthoDB" id="10559079at2759"/>
<protein>
    <submittedName>
        <fullName evidence="2">Uncharacterized protein</fullName>
    </submittedName>
</protein>
<keyword evidence="3" id="KW-1185">Reference proteome</keyword>
<evidence type="ECO:0000256" key="1">
    <source>
        <dbReference type="SAM" id="MobiDB-lite"/>
    </source>
</evidence>
<dbReference type="AlphaFoldDB" id="A0A016SG49"/>
<organism evidence="2 3">
    <name type="scientific">Ancylostoma ceylanicum</name>
    <dbReference type="NCBI Taxonomy" id="53326"/>
    <lineage>
        <taxon>Eukaryota</taxon>
        <taxon>Metazoa</taxon>
        <taxon>Ecdysozoa</taxon>
        <taxon>Nematoda</taxon>
        <taxon>Chromadorea</taxon>
        <taxon>Rhabditida</taxon>
        <taxon>Rhabditina</taxon>
        <taxon>Rhabditomorpha</taxon>
        <taxon>Strongyloidea</taxon>
        <taxon>Ancylostomatidae</taxon>
        <taxon>Ancylostomatinae</taxon>
        <taxon>Ancylostoma</taxon>
    </lineage>
</organism>